<accession>A0AAJ0CHI0</accession>
<dbReference type="Proteomes" id="UP001251528">
    <property type="component" value="Unassembled WGS sequence"/>
</dbReference>
<feature type="chain" id="PRO_5042552907" evidence="1">
    <location>
        <begin position="20"/>
        <end position="246"/>
    </location>
</feature>
<reference evidence="2" key="1">
    <citation type="submission" date="2023-06" db="EMBL/GenBank/DDBJ databases">
        <title>Conoideocrella luteorostrata (Hypocreales: Clavicipitaceae), a potential biocontrol fungus for elongate hemlock scale in United States Christmas tree production areas.</title>
        <authorList>
            <person name="Barrett H."/>
            <person name="Lovett B."/>
            <person name="Macias A.M."/>
            <person name="Stajich J.E."/>
            <person name="Kasson M.T."/>
        </authorList>
    </citation>
    <scope>NUCLEOTIDE SEQUENCE</scope>
    <source>
        <strain evidence="2">ARSEF 14590</strain>
    </source>
</reference>
<organism evidence="2 3">
    <name type="scientific">Conoideocrella luteorostrata</name>
    <dbReference type="NCBI Taxonomy" id="1105319"/>
    <lineage>
        <taxon>Eukaryota</taxon>
        <taxon>Fungi</taxon>
        <taxon>Dikarya</taxon>
        <taxon>Ascomycota</taxon>
        <taxon>Pezizomycotina</taxon>
        <taxon>Sordariomycetes</taxon>
        <taxon>Hypocreomycetidae</taxon>
        <taxon>Hypocreales</taxon>
        <taxon>Clavicipitaceae</taxon>
        <taxon>Conoideocrella</taxon>
    </lineage>
</organism>
<evidence type="ECO:0000313" key="2">
    <source>
        <dbReference type="EMBL" id="KAK2592667.1"/>
    </source>
</evidence>
<comment type="caution">
    <text evidence="2">The sequence shown here is derived from an EMBL/GenBank/DDBJ whole genome shotgun (WGS) entry which is preliminary data.</text>
</comment>
<evidence type="ECO:0000256" key="1">
    <source>
        <dbReference type="SAM" id="SignalP"/>
    </source>
</evidence>
<gene>
    <name evidence="2" type="ORF">QQS21_009634</name>
</gene>
<evidence type="ECO:0000313" key="3">
    <source>
        <dbReference type="Proteomes" id="UP001251528"/>
    </source>
</evidence>
<feature type="signal peptide" evidence="1">
    <location>
        <begin position="1"/>
        <end position="19"/>
    </location>
</feature>
<name>A0AAJ0CHI0_9HYPO</name>
<protein>
    <submittedName>
        <fullName evidence="2">Uncharacterized protein</fullName>
    </submittedName>
</protein>
<dbReference type="AlphaFoldDB" id="A0AAJ0CHI0"/>
<sequence>MKFTALTTLLALAVPFTTARPAVQSSSPVADSPSSAVQDTDNANPLDLAFLADRGIQLLTDFLHENHPQDDKPAAPKKRSIAVREVAVTLRDQLHSGHVDLNNALARGLEKFNSTTTEYDLNDLAAQGFQILRDGVQAQDFNKLAQGLFSRGTARLTRREAWSWAGLLNGPILRTAAKVGVSLASSALGKVDLNSVARSALGGLEKSVGKMDMNQLAGQGAGMLSSLLGGINLNGVAKSVLGFLFP</sequence>
<dbReference type="EMBL" id="JASWJB010000253">
    <property type="protein sequence ID" value="KAK2592667.1"/>
    <property type="molecule type" value="Genomic_DNA"/>
</dbReference>
<proteinExistence type="predicted"/>
<keyword evidence="3" id="KW-1185">Reference proteome</keyword>
<keyword evidence="1" id="KW-0732">Signal</keyword>